<dbReference type="AlphaFoldDB" id="A0A0V0Q813"/>
<dbReference type="InParanoid" id="A0A0V0Q813"/>
<dbReference type="Gene3D" id="3.40.47.10">
    <property type="match status" value="1"/>
</dbReference>
<proteinExistence type="predicted"/>
<dbReference type="OrthoDB" id="10638746at2759"/>
<dbReference type="PANTHER" id="PTHR34069">
    <property type="entry name" value="3-OXOACYL-[ACYL-CARRIER-PROTEIN] SYNTHASE 3"/>
    <property type="match status" value="1"/>
</dbReference>
<comment type="caution">
    <text evidence="1">The sequence shown here is derived from an EMBL/GenBank/DDBJ whole genome shotgun (WGS) entry which is preliminary data.</text>
</comment>
<dbReference type="InterPro" id="IPR016039">
    <property type="entry name" value="Thiolase-like"/>
</dbReference>
<evidence type="ECO:0000313" key="2">
    <source>
        <dbReference type="Proteomes" id="UP000054937"/>
    </source>
</evidence>
<dbReference type="GO" id="GO:0044550">
    <property type="term" value="P:secondary metabolite biosynthetic process"/>
    <property type="evidence" value="ECO:0007669"/>
    <property type="project" value="TreeGrafter"/>
</dbReference>
<reference evidence="1 2" key="1">
    <citation type="journal article" date="2015" name="Sci. Rep.">
        <title>Genome of the facultative scuticociliatosis pathogen Pseudocohnilembus persalinus provides insight into its virulence through horizontal gene transfer.</title>
        <authorList>
            <person name="Xiong J."/>
            <person name="Wang G."/>
            <person name="Cheng J."/>
            <person name="Tian M."/>
            <person name="Pan X."/>
            <person name="Warren A."/>
            <person name="Jiang C."/>
            <person name="Yuan D."/>
            <person name="Miao W."/>
        </authorList>
    </citation>
    <scope>NUCLEOTIDE SEQUENCE [LARGE SCALE GENOMIC DNA]</scope>
    <source>
        <strain evidence="1">36N120E</strain>
    </source>
</reference>
<dbReference type="SUPFAM" id="SSF53901">
    <property type="entry name" value="Thiolase-like"/>
    <property type="match status" value="1"/>
</dbReference>
<dbReference type="FunCoup" id="A0A0V0Q813">
    <property type="interactions" value="24"/>
</dbReference>
<organism evidence="1 2">
    <name type="scientific">Pseudocohnilembus persalinus</name>
    <name type="common">Ciliate</name>
    <dbReference type="NCBI Taxonomy" id="266149"/>
    <lineage>
        <taxon>Eukaryota</taxon>
        <taxon>Sar</taxon>
        <taxon>Alveolata</taxon>
        <taxon>Ciliophora</taxon>
        <taxon>Intramacronucleata</taxon>
        <taxon>Oligohymenophorea</taxon>
        <taxon>Scuticociliatia</taxon>
        <taxon>Philasterida</taxon>
        <taxon>Pseudocohnilembidae</taxon>
        <taxon>Pseudocohnilembus</taxon>
    </lineage>
</organism>
<name>A0A0V0Q813_PSEPJ</name>
<evidence type="ECO:0000313" key="1">
    <source>
        <dbReference type="EMBL" id="KRW98364.1"/>
    </source>
</evidence>
<accession>A0A0V0Q813</accession>
<dbReference type="PANTHER" id="PTHR34069:SF3">
    <property type="entry name" value="ACYL-COA:ACYL-COA ALKYLTRANSFERASE"/>
    <property type="match status" value="1"/>
</dbReference>
<dbReference type="GO" id="GO:0016746">
    <property type="term" value="F:acyltransferase activity"/>
    <property type="evidence" value="ECO:0007669"/>
    <property type="project" value="UniProtKB-KW"/>
</dbReference>
<dbReference type="Proteomes" id="UP000054937">
    <property type="component" value="Unassembled WGS sequence"/>
</dbReference>
<dbReference type="EMBL" id="LDAU01000253">
    <property type="protein sequence ID" value="KRW98364.1"/>
    <property type="molecule type" value="Genomic_DNA"/>
</dbReference>
<protein>
    <submittedName>
        <fullName evidence="1">Thiolase-like protein</fullName>
    </submittedName>
</protein>
<keyword evidence="2" id="KW-1185">Reference proteome</keyword>
<sequence length="381" mass="43532">MDIVAIGSSQGNEVDFMSLVDSSMKEKCLKYQTKCRGPYKVLRNDAKKTAVQFLEEAFKPLEQYKDKIGVVIDGSTTRGFTEPSTASLYAQHLGIDGPVCFDVTEACNGWARAVETAYMMFQTNPNYEDKYILITNNEHPPMTRPMLPKDPSDYRQVASYYVGLTFSWACTCTLLKKSDNYSWQFIHHSDPVYASHISIPLPQIAKGFTPKSDVYEILLNEEYGQFCIPRLHQQEKKIQFVLGTVDQNEEFYAKTNVICHTWTKYVYEEFFKNHKLGELSLYFGEIGNVGSCSMPLILHDQYKNNIPKGQHLCFCGSAAGGSDIMLNFVHGIETEKKLQKKEKKSNLYVIYARVAWRRLLTKLGCSRRQNKVKVQADTKTQ</sequence>
<gene>
    <name evidence="1" type="ORF">PPERSA_03536</name>
</gene>